<feature type="compositionally biased region" description="Low complexity" evidence="1">
    <location>
        <begin position="146"/>
        <end position="162"/>
    </location>
</feature>
<dbReference type="PANTHER" id="PTHR19143">
    <property type="entry name" value="FIBRINOGEN/TENASCIN/ANGIOPOEITIN"/>
    <property type="match status" value="1"/>
</dbReference>
<evidence type="ECO:0000259" key="3">
    <source>
        <dbReference type="PROSITE" id="PS51406"/>
    </source>
</evidence>
<evidence type="ECO:0000256" key="2">
    <source>
        <dbReference type="SAM" id="Phobius"/>
    </source>
</evidence>
<feature type="region of interest" description="Disordered" evidence="1">
    <location>
        <begin position="108"/>
        <end position="212"/>
    </location>
</feature>
<dbReference type="InterPro" id="IPR050373">
    <property type="entry name" value="Fibrinogen_C-term_domain"/>
</dbReference>
<dbReference type="InterPro" id="IPR002181">
    <property type="entry name" value="Fibrinogen_a/b/g_C_dom"/>
</dbReference>
<dbReference type="Gene3D" id="3.90.215.10">
    <property type="entry name" value="Gamma Fibrinogen, chain A, domain 1"/>
    <property type="match status" value="1"/>
</dbReference>
<dbReference type="GO" id="GO:0005615">
    <property type="term" value="C:extracellular space"/>
    <property type="evidence" value="ECO:0007669"/>
    <property type="project" value="TreeGrafter"/>
</dbReference>
<reference evidence="4 5" key="1">
    <citation type="journal article" date="2015" name="Genome Biol.">
        <title>Comparative genomics of Steinernema reveals deeply conserved gene regulatory networks.</title>
        <authorList>
            <person name="Dillman A.R."/>
            <person name="Macchietto M."/>
            <person name="Porter C.F."/>
            <person name="Rogers A."/>
            <person name="Williams B."/>
            <person name="Antoshechkin I."/>
            <person name="Lee M.M."/>
            <person name="Goodwin Z."/>
            <person name="Lu X."/>
            <person name="Lewis E.E."/>
            <person name="Goodrich-Blair H."/>
            <person name="Stock S.P."/>
            <person name="Adams B.J."/>
            <person name="Sternberg P.W."/>
            <person name="Mortazavi A."/>
        </authorList>
    </citation>
    <scope>NUCLEOTIDE SEQUENCE [LARGE SCALE GENOMIC DNA]</scope>
    <source>
        <strain evidence="4 5">ALL</strain>
    </source>
</reference>
<dbReference type="EMBL" id="AZBU02000004">
    <property type="protein sequence ID" value="TKR83006.1"/>
    <property type="molecule type" value="Genomic_DNA"/>
</dbReference>
<reference evidence="4 5" key="2">
    <citation type="journal article" date="2019" name="G3 (Bethesda)">
        <title>Hybrid Assembly of the Genome of the Entomopathogenic Nematode Steinernema carpocapsae Identifies the X-Chromosome.</title>
        <authorList>
            <person name="Serra L."/>
            <person name="Macchietto M."/>
            <person name="Macias-Munoz A."/>
            <person name="McGill C.J."/>
            <person name="Rodriguez I.M."/>
            <person name="Rodriguez B."/>
            <person name="Murad R."/>
            <person name="Mortazavi A."/>
        </authorList>
    </citation>
    <scope>NUCLEOTIDE SEQUENCE [LARGE SCALE GENOMIC DNA]</scope>
    <source>
        <strain evidence="4 5">ALL</strain>
    </source>
</reference>
<dbReference type="Proteomes" id="UP000298663">
    <property type="component" value="Unassembled WGS sequence"/>
</dbReference>
<dbReference type="OrthoDB" id="7972392at2759"/>
<name>A0A4U5NJE2_STECR</name>
<feature type="compositionally biased region" description="Acidic residues" evidence="1">
    <location>
        <begin position="163"/>
        <end position="177"/>
    </location>
</feature>
<proteinExistence type="predicted"/>
<dbReference type="PROSITE" id="PS51406">
    <property type="entry name" value="FIBRINOGEN_C_2"/>
    <property type="match status" value="1"/>
</dbReference>
<dbReference type="InterPro" id="IPR036056">
    <property type="entry name" value="Fibrinogen-like_C"/>
</dbReference>
<dbReference type="STRING" id="34508.A0A4U5NJE2"/>
<keyword evidence="2" id="KW-1133">Transmembrane helix</keyword>
<evidence type="ECO:0000313" key="4">
    <source>
        <dbReference type="EMBL" id="TKR83006.1"/>
    </source>
</evidence>
<dbReference type="InterPro" id="IPR014716">
    <property type="entry name" value="Fibrinogen_a/b/g_C_1"/>
</dbReference>
<organism evidence="4 5">
    <name type="scientific">Steinernema carpocapsae</name>
    <name type="common">Entomopathogenic nematode</name>
    <dbReference type="NCBI Taxonomy" id="34508"/>
    <lineage>
        <taxon>Eukaryota</taxon>
        <taxon>Metazoa</taxon>
        <taxon>Ecdysozoa</taxon>
        <taxon>Nematoda</taxon>
        <taxon>Chromadorea</taxon>
        <taxon>Rhabditida</taxon>
        <taxon>Tylenchina</taxon>
        <taxon>Panagrolaimomorpha</taxon>
        <taxon>Strongyloidoidea</taxon>
        <taxon>Steinernematidae</taxon>
        <taxon>Steinernema</taxon>
    </lineage>
</organism>
<dbReference type="PANTHER" id="PTHR19143:SF327">
    <property type="entry name" value="FI21813P1-RELATED"/>
    <property type="match status" value="1"/>
</dbReference>
<gene>
    <name evidence="4" type="ORF">L596_016663</name>
</gene>
<sequence length="336" mass="38279">MTKTQFDIIAFPVGTYYIDYDPSFAPDEDFFEDEEESRWATTMREYNNRDKKVNDTELDPCMAAEVRLKKKRIGTKNRKILLILLAALLLLCLTAVLVILLLNKGDSKAESDSFDTTKSPEELKPASGVLNEPRTFRRPNDNIKATTLLPETSSPEPESATTESDEVEPEDEDEDPTDLSKEGSAPSTLVPKTSKPTKASKAKGDDWESKLAQLDDDTEVNLANANETKKELPFVESEVVRSNCFEYFKDDYLESGVYKLESQSGDEFYAACDMDTDQKGWTIMQRRTDATSFWNRTFDDYANGFGNLGSSHWLRPRFRHYLRFSRRKSASKNRTP</sequence>
<accession>A0A4U5NJE2</accession>
<keyword evidence="2" id="KW-0812">Transmembrane</keyword>
<protein>
    <recommendedName>
        <fullName evidence="3">Fibrinogen C-terminal domain-containing protein</fullName>
    </recommendedName>
</protein>
<evidence type="ECO:0000313" key="5">
    <source>
        <dbReference type="Proteomes" id="UP000298663"/>
    </source>
</evidence>
<keyword evidence="2" id="KW-0472">Membrane</keyword>
<feature type="transmembrane region" description="Helical" evidence="2">
    <location>
        <begin position="80"/>
        <end position="102"/>
    </location>
</feature>
<feature type="domain" description="Fibrinogen C-terminal" evidence="3">
    <location>
        <begin position="235"/>
        <end position="336"/>
    </location>
</feature>
<dbReference type="SUPFAM" id="SSF56496">
    <property type="entry name" value="Fibrinogen C-terminal domain-like"/>
    <property type="match status" value="1"/>
</dbReference>
<evidence type="ECO:0000256" key="1">
    <source>
        <dbReference type="SAM" id="MobiDB-lite"/>
    </source>
</evidence>
<dbReference type="AlphaFoldDB" id="A0A4U5NJE2"/>
<keyword evidence="5" id="KW-1185">Reference proteome</keyword>
<dbReference type="Pfam" id="PF00147">
    <property type="entry name" value="Fibrinogen_C"/>
    <property type="match status" value="1"/>
</dbReference>
<comment type="caution">
    <text evidence="4">The sequence shown here is derived from an EMBL/GenBank/DDBJ whole genome shotgun (WGS) entry which is preliminary data.</text>
</comment>